<dbReference type="Pfam" id="PF13359">
    <property type="entry name" value="DDE_Tnp_4"/>
    <property type="match status" value="1"/>
</dbReference>
<dbReference type="EMBL" id="JAAKFY010000012">
    <property type="protein sequence ID" value="KAF3848896.1"/>
    <property type="molecule type" value="Genomic_DNA"/>
</dbReference>
<accession>A0A7J5YHB4</accession>
<feature type="domain" description="DDE Tnp4" evidence="3">
    <location>
        <begin position="49"/>
        <end position="100"/>
    </location>
</feature>
<dbReference type="GO" id="GO:0046872">
    <property type="term" value="F:metal ion binding"/>
    <property type="evidence" value="ECO:0007669"/>
    <property type="project" value="UniProtKB-KW"/>
</dbReference>
<evidence type="ECO:0000313" key="5">
    <source>
        <dbReference type="Proteomes" id="UP000518266"/>
    </source>
</evidence>
<reference evidence="4 5" key="1">
    <citation type="submission" date="2020-03" db="EMBL/GenBank/DDBJ databases">
        <title>Dissostichus mawsoni Genome sequencing and assembly.</title>
        <authorList>
            <person name="Park H."/>
        </authorList>
    </citation>
    <scope>NUCLEOTIDE SEQUENCE [LARGE SCALE GENOMIC DNA]</scope>
    <source>
        <strain evidence="4">DM0001</strain>
        <tissue evidence="4">Muscle</tissue>
    </source>
</reference>
<organism evidence="4 5">
    <name type="scientific">Dissostichus mawsoni</name>
    <name type="common">Antarctic cod</name>
    <dbReference type="NCBI Taxonomy" id="36200"/>
    <lineage>
        <taxon>Eukaryota</taxon>
        <taxon>Metazoa</taxon>
        <taxon>Chordata</taxon>
        <taxon>Craniata</taxon>
        <taxon>Vertebrata</taxon>
        <taxon>Euteleostomi</taxon>
        <taxon>Actinopterygii</taxon>
        <taxon>Neopterygii</taxon>
        <taxon>Teleostei</taxon>
        <taxon>Neoteleostei</taxon>
        <taxon>Acanthomorphata</taxon>
        <taxon>Eupercaria</taxon>
        <taxon>Perciformes</taxon>
        <taxon>Notothenioidei</taxon>
        <taxon>Nototheniidae</taxon>
        <taxon>Dissostichus</taxon>
    </lineage>
</organism>
<proteinExistence type="predicted"/>
<keyword evidence="2" id="KW-0479">Metal-binding</keyword>
<protein>
    <recommendedName>
        <fullName evidence="3">DDE Tnp4 domain-containing protein</fullName>
    </recommendedName>
</protein>
<comment type="caution">
    <text evidence="4">The sequence shown here is derived from an EMBL/GenBank/DDBJ whole genome shotgun (WGS) entry which is preliminary data.</text>
</comment>
<evidence type="ECO:0000259" key="3">
    <source>
        <dbReference type="Pfam" id="PF13359"/>
    </source>
</evidence>
<sequence length="144" mass="16688">MKRVALILYYLSDGGRLRKTANAFGVSRQALSVIIRQTCRAISIHLVQEQYFGLTLCRARMVIECAFGRLKARFAALRRPMDINLDDLPHVIYSCFVLHNFCEASKEAWMISLCWEQYKVKRTYSLPHSAIDISLTVMRGRERE</sequence>
<evidence type="ECO:0000313" key="4">
    <source>
        <dbReference type="EMBL" id="KAF3848896.1"/>
    </source>
</evidence>
<dbReference type="InterPro" id="IPR027806">
    <property type="entry name" value="HARBI1_dom"/>
</dbReference>
<evidence type="ECO:0000256" key="2">
    <source>
        <dbReference type="ARBA" id="ARBA00022723"/>
    </source>
</evidence>
<keyword evidence="5" id="KW-1185">Reference proteome</keyword>
<dbReference type="OrthoDB" id="2668416at2759"/>
<comment type="cofactor">
    <cofactor evidence="1">
        <name>a divalent metal cation</name>
        <dbReference type="ChEBI" id="CHEBI:60240"/>
    </cofactor>
</comment>
<dbReference type="Proteomes" id="UP000518266">
    <property type="component" value="Unassembled WGS sequence"/>
</dbReference>
<dbReference type="AlphaFoldDB" id="A0A7J5YHB4"/>
<gene>
    <name evidence="4" type="ORF">F7725_015393</name>
</gene>
<evidence type="ECO:0000256" key="1">
    <source>
        <dbReference type="ARBA" id="ARBA00001968"/>
    </source>
</evidence>
<name>A0A7J5YHB4_DISMA</name>